<organism evidence="4 5">
    <name type="scientific">Halosegnis marinus</name>
    <dbReference type="NCBI Taxonomy" id="3034023"/>
    <lineage>
        <taxon>Archaea</taxon>
        <taxon>Methanobacteriati</taxon>
        <taxon>Methanobacteriota</taxon>
        <taxon>Stenosarchaea group</taxon>
        <taxon>Halobacteria</taxon>
        <taxon>Halobacteriales</taxon>
        <taxon>Natronomonadaceae</taxon>
        <taxon>Halosegnis</taxon>
    </lineage>
</organism>
<dbReference type="AlphaFoldDB" id="A0ABD5ZRW3"/>
<evidence type="ECO:0000259" key="3">
    <source>
        <dbReference type="SMART" id="SM00822"/>
    </source>
</evidence>
<gene>
    <name evidence="4" type="primary">fabG</name>
    <name evidence="4" type="ORF">ACFQJ4_12060</name>
</gene>
<dbReference type="RefSeq" id="WP_276236173.1">
    <property type="nucleotide sequence ID" value="NZ_CP119802.1"/>
</dbReference>
<dbReference type="PRINTS" id="PR00081">
    <property type="entry name" value="GDHRDH"/>
</dbReference>
<keyword evidence="5" id="KW-1185">Reference proteome</keyword>
<dbReference type="Pfam" id="PF13561">
    <property type="entry name" value="adh_short_C2"/>
    <property type="match status" value="1"/>
</dbReference>
<keyword evidence="2 4" id="KW-0560">Oxidoreductase</keyword>
<name>A0ABD5ZRW3_9EURY</name>
<dbReference type="FunFam" id="3.40.50.720:FF:000173">
    <property type="entry name" value="3-oxoacyl-[acyl-carrier protein] reductase"/>
    <property type="match status" value="1"/>
</dbReference>
<comment type="caution">
    <text evidence="4">The sequence shown here is derived from an EMBL/GenBank/DDBJ whole genome shotgun (WGS) entry which is preliminary data.</text>
</comment>
<dbReference type="GO" id="GO:0032787">
    <property type="term" value="P:monocarboxylic acid metabolic process"/>
    <property type="evidence" value="ECO:0007669"/>
    <property type="project" value="UniProtKB-ARBA"/>
</dbReference>
<dbReference type="PANTHER" id="PTHR42879">
    <property type="entry name" value="3-OXOACYL-(ACYL-CARRIER-PROTEIN) REDUCTASE"/>
    <property type="match status" value="1"/>
</dbReference>
<dbReference type="GO" id="GO:0004316">
    <property type="term" value="F:3-oxoacyl-[acyl-carrier-protein] reductase (NADPH) activity"/>
    <property type="evidence" value="ECO:0007669"/>
    <property type="project" value="UniProtKB-EC"/>
</dbReference>
<sequence length="246" mass="25520">MLAGKTCVVTGGSRGIGRSIATELARYGATVAVNYVSSETAAGTVVEDIRGAGGDAEAVRADVADAEAVASMAERVHGAFGPIDVLVNNAGVTADGRFENLTREDWDRVVDVNLGGAFNCTKAFYDDIVESPAGRVINVSSIVAQQGNFGQANYAASKSGLFGFTKSLARELARHGATANCIAPGFTETDMVEGMPDAARERTRARIPLDRFADATEIGPVARFLASDGASYVTGEIVNVNGGMYG</sequence>
<dbReference type="InterPro" id="IPR020904">
    <property type="entry name" value="Sc_DH/Rdtase_CS"/>
</dbReference>
<evidence type="ECO:0000313" key="5">
    <source>
        <dbReference type="Proteomes" id="UP001596398"/>
    </source>
</evidence>
<proteinExistence type="inferred from homology"/>
<dbReference type="NCBIfam" id="NF009466">
    <property type="entry name" value="PRK12826.1-2"/>
    <property type="match status" value="1"/>
</dbReference>
<accession>A0ABD5ZRW3</accession>
<dbReference type="EMBL" id="JBHTAP010000001">
    <property type="protein sequence ID" value="MFC7236051.1"/>
    <property type="molecule type" value="Genomic_DNA"/>
</dbReference>
<evidence type="ECO:0000256" key="1">
    <source>
        <dbReference type="ARBA" id="ARBA00006484"/>
    </source>
</evidence>
<dbReference type="PROSITE" id="PS00061">
    <property type="entry name" value="ADH_SHORT"/>
    <property type="match status" value="1"/>
</dbReference>
<feature type="domain" description="Ketoreductase" evidence="3">
    <location>
        <begin position="5"/>
        <end position="195"/>
    </location>
</feature>
<dbReference type="GeneID" id="79267756"/>
<dbReference type="PRINTS" id="PR00080">
    <property type="entry name" value="SDRFAMILY"/>
</dbReference>
<protein>
    <submittedName>
        <fullName evidence="4">3-oxoacyl-ACP reductase FabG</fullName>
        <ecNumber evidence="4">1.1.1.100</ecNumber>
    </submittedName>
</protein>
<dbReference type="SUPFAM" id="SSF51735">
    <property type="entry name" value="NAD(P)-binding Rossmann-fold domains"/>
    <property type="match status" value="1"/>
</dbReference>
<dbReference type="InterPro" id="IPR050259">
    <property type="entry name" value="SDR"/>
</dbReference>
<dbReference type="Gene3D" id="3.40.50.720">
    <property type="entry name" value="NAD(P)-binding Rossmann-like Domain"/>
    <property type="match status" value="1"/>
</dbReference>
<reference evidence="4 5" key="1">
    <citation type="journal article" date="2019" name="Int. J. Syst. Evol. Microbiol.">
        <title>The Global Catalogue of Microorganisms (GCM) 10K type strain sequencing project: providing services to taxonomists for standard genome sequencing and annotation.</title>
        <authorList>
            <consortium name="The Broad Institute Genomics Platform"/>
            <consortium name="The Broad Institute Genome Sequencing Center for Infectious Disease"/>
            <person name="Wu L."/>
            <person name="Ma J."/>
        </authorList>
    </citation>
    <scope>NUCLEOTIDE SEQUENCE [LARGE SCALE GENOMIC DNA]</scope>
    <source>
        <strain evidence="4 5">DT85</strain>
    </source>
</reference>
<comment type="similarity">
    <text evidence="1">Belongs to the short-chain dehydrogenases/reductases (SDR) family.</text>
</comment>
<evidence type="ECO:0000313" key="4">
    <source>
        <dbReference type="EMBL" id="MFC7236051.1"/>
    </source>
</evidence>
<dbReference type="EC" id="1.1.1.100" evidence="4"/>
<dbReference type="InterPro" id="IPR057326">
    <property type="entry name" value="KR_dom"/>
</dbReference>
<dbReference type="PANTHER" id="PTHR42879:SF2">
    <property type="entry name" value="3-OXOACYL-[ACYL-CARRIER-PROTEIN] REDUCTASE FABG"/>
    <property type="match status" value="1"/>
</dbReference>
<evidence type="ECO:0000256" key="2">
    <source>
        <dbReference type="ARBA" id="ARBA00023002"/>
    </source>
</evidence>
<dbReference type="Proteomes" id="UP001596398">
    <property type="component" value="Unassembled WGS sequence"/>
</dbReference>
<dbReference type="SMART" id="SM00822">
    <property type="entry name" value="PKS_KR"/>
    <property type="match status" value="1"/>
</dbReference>
<dbReference type="InterPro" id="IPR036291">
    <property type="entry name" value="NAD(P)-bd_dom_sf"/>
</dbReference>
<dbReference type="InterPro" id="IPR002347">
    <property type="entry name" value="SDR_fam"/>
</dbReference>